<accession>A0ACC6RR40</accession>
<evidence type="ECO:0000313" key="1">
    <source>
        <dbReference type="EMBL" id="MEM5404030.1"/>
    </source>
</evidence>
<name>A0ACC6RR40_9BURK</name>
<dbReference type="Proteomes" id="UP001392318">
    <property type="component" value="Unassembled WGS sequence"/>
</dbReference>
<comment type="caution">
    <text evidence="1">The sequence shown here is derived from an EMBL/GenBank/DDBJ whole genome shotgun (WGS) entry which is preliminary data.</text>
</comment>
<gene>
    <name evidence="1" type="ORF">VSR83_29045</name>
</gene>
<keyword evidence="2" id="KW-1185">Reference proteome</keyword>
<reference evidence="1" key="1">
    <citation type="submission" date="2024-01" db="EMBL/GenBank/DDBJ databases">
        <title>The diversity of rhizobia nodulating Mimosa spp. in eleven states of Brazil covering several biomes is determined by host plant, location, and edaphic factors.</title>
        <authorList>
            <person name="Rouws L."/>
            <person name="Barauna A."/>
            <person name="Beukes C."/>
            <person name="De Faria S.M."/>
            <person name="Gross E."/>
            <person name="Dos Reis Junior F.B."/>
            <person name="Simon M."/>
            <person name="Maluk M."/>
            <person name="Odee D.W."/>
            <person name="Kenicer G."/>
            <person name="Young J.P.W."/>
            <person name="Reis V.M."/>
            <person name="Zilli J."/>
            <person name="James E.K."/>
        </authorList>
    </citation>
    <scope>NUCLEOTIDE SEQUENCE</scope>
    <source>
        <strain evidence="1">JPY452</strain>
    </source>
</reference>
<proteinExistence type="predicted"/>
<protein>
    <submittedName>
        <fullName evidence="1">Uncharacterized protein</fullName>
    </submittedName>
</protein>
<sequence>MTYSTWHSFENGSAIQCGAHFLSSGFGNVSYRVLIKSTPGGFVPASGNGNTPIAVAASPVSGAVRDTGKHVGDGNAAPDGAVARPIDILGS</sequence>
<evidence type="ECO:0000313" key="2">
    <source>
        <dbReference type="Proteomes" id="UP001392318"/>
    </source>
</evidence>
<organism evidence="1 2">
    <name type="scientific">Paraburkholderia unamae</name>
    <dbReference type="NCBI Taxonomy" id="219649"/>
    <lineage>
        <taxon>Bacteria</taxon>
        <taxon>Pseudomonadati</taxon>
        <taxon>Pseudomonadota</taxon>
        <taxon>Betaproteobacteria</taxon>
        <taxon>Burkholderiales</taxon>
        <taxon>Burkholderiaceae</taxon>
        <taxon>Paraburkholderia</taxon>
    </lineage>
</organism>
<dbReference type="EMBL" id="JAYMRU010000026">
    <property type="protein sequence ID" value="MEM5404030.1"/>
    <property type="molecule type" value="Genomic_DNA"/>
</dbReference>